<comment type="caution">
    <text evidence="2">The sequence shown here is derived from an EMBL/GenBank/DDBJ whole genome shotgun (WGS) entry which is preliminary data.</text>
</comment>
<dbReference type="SUPFAM" id="SSF143422">
    <property type="entry name" value="Transposase IS200-like"/>
    <property type="match status" value="1"/>
</dbReference>
<evidence type="ECO:0000259" key="1">
    <source>
        <dbReference type="SMART" id="SM01321"/>
    </source>
</evidence>
<evidence type="ECO:0000313" key="2">
    <source>
        <dbReference type="EMBL" id="PIR68522.1"/>
    </source>
</evidence>
<dbReference type="Gene3D" id="3.30.70.1290">
    <property type="entry name" value="Transposase IS200-like"/>
    <property type="match status" value="1"/>
</dbReference>
<name>A0A2H0TC00_9BACT</name>
<protein>
    <recommendedName>
        <fullName evidence="1">Transposase IS200-like domain-containing protein</fullName>
    </recommendedName>
</protein>
<dbReference type="EMBL" id="PFCQ01000003">
    <property type="protein sequence ID" value="PIR68522.1"/>
    <property type="molecule type" value="Genomic_DNA"/>
</dbReference>
<dbReference type="GO" id="GO:0004803">
    <property type="term" value="F:transposase activity"/>
    <property type="evidence" value="ECO:0007669"/>
    <property type="project" value="InterPro"/>
</dbReference>
<reference evidence="3" key="1">
    <citation type="submission" date="2017-09" db="EMBL/GenBank/DDBJ databases">
        <title>Depth-based differentiation of microbial function through sediment-hosted aquifers and enrichment of novel symbionts in the deep terrestrial subsurface.</title>
        <authorList>
            <person name="Probst A.J."/>
            <person name="Ladd B."/>
            <person name="Jarett J.K."/>
            <person name="Geller-Mcgrath D.E."/>
            <person name="Sieber C.M.K."/>
            <person name="Emerson J.B."/>
            <person name="Anantharaman K."/>
            <person name="Thomas B.C."/>
            <person name="Malmstrom R."/>
            <person name="Stieglmeier M."/>
            <person name="Klingl A."/>
            <person name="Woyke T."/>
            <person name="Ryan C.M."/>
            <person name="Banfield J.F."/>
        </authorList>
    </citation>
    <scope>NUCLEOTIDE SEQUENCE [LARGE SCALE GENOMIC DNA]</scope>
</reference>
<dbReference type="PANTHER" id="PTHR34322">
    <property type="entry name" value="TRANSPOSASE, Y1_TNP DOMAIN-CONTAINING"/>
    <property type="match status" value="1"/>
</dbReference>
<dbReference type="SMART" id="SM01321">
    <property type="entry name" value="Y1_Tnp"/>
    <property type="match status" value="1"/>
</dbReference>
<evidence type="ECO:0000313" key="3">
    <source>
        <dbReference type="Proteomes" id="UP000230094"/>
    </source>
</evidence>
<dbReference type="Pfam" id="PF01797">
    <property type="entry name" value="Y1_Tnp"/>
    <property type="match status" value="1"/>
</dbReference>
<gene>
    <name evidence="2" type="ORF">COU49_00575</name>
</gene>
<dbReference type="InterPro" id="IPR036515">
    <property type="entry name" value="Transposase_17_sf"/>
</dbReference>
<dbReference type="GO" id="GO:0006313">
    <property type="term" value="P:DNA transposition"/>
    <property type="evidence" value="ECO:0007669"/>
    <property type="project" value="InterPro"/>
</dbReference>
<dbReference type="AlphaFoldDB" id="A0A2H0TC00"/>
<organism evidence="2 3">
    <name type="scientific">Candidatus Nomurabacteria bacterium CG10_big_fil_rev_8_21_14_0_10_35_16</name>
    <dbReference type="NCBI Taxonomy" id="1974731"/>
    <lineage>
        <taxon>Bacteria</taxon>
        <taxon>Candidatus Nomuraibacteriota</taxon>
    </lineage>
</organism>
<dbReference type="InterPro" id="IPR002686">
    <property type="entry name" value="Transposase_17"/>
</dbReference>
<proteinExistence type="predicted"/>
<dbReference type="GO" id="GO:0003677">
    <property type="term" value="F:DNA binding"/>
    <property type="evidence" value="ECO:0007669"/>
    <property type="project" value="InterPro"/>
</dbReference>
<dbReference type="PANTHER" id="PTHR34322:SF2">
    <property type="entry name" value="TRANSPOSASE IS200-LIKE DOMAIN-CONTAINING PROTEIN"/>
    <property type="match status" value="1"/>
</dbReference>
<accession>A0A2H0TC00</accession>
<dbReference type="Proteomes" id="UP000230094">
    <property type="component" value="Unassembled WGS sequence"/>
</dbReference>
<feature type="domain" description="Transposase IS200-like" evidence="1">
    <location>
        <begin position="9"/>
        <end position="140"/>
    </location>
</feature>
<sequence>MAERKQVFSVGEYYHLYNRGVEKRIIFKDKQDHEHFLFLMYICNTSRSITLRDIGKNFDRQETIVDIGAYCLMPNHFHILVYEKKDGGISKYMRKLLTAYSMYFNKKYKRTGKLYENVFKAVHCHNDRYLKYLYSYIHLNSAKLINKYWRKIKIKNSIHVLEYVFSFRYSSLHEYLDSKYKIINPKKFPSYFKKPNDHRKELFEWINFDSTP</sequence>